<keyword evidence="3" id="KW-1185">Reference proteome</keyword>
<keyword evidence="1" id="KW-0472">Membrane</keyword>
<dbReference type="STRING" id="1348853.LK12_06565"/>
<dbReference type="PANTHER" id="PTHR36974:SF1">
    <property type="entry name" value="DOXX FAMILY MEMBRANE PROTEIN"/>
    <property type="match status" value="1"/>
</dbReference>
<dbReference type="PANTHER" id="PTHR36974">
    <property type="entry name" value="MEMBRANE PROTEIN-RELATED"/>
    <property type="match status" value="1"/>
</dbReference>
<evidence type="ECO:0000313" key="3">
    <source>
        <dbReference type="Proteomes" id="UP000031057"/>
    </source>
</evidence>
<accession>A0A0B1ZSJ9</accession>
<comment type="caution">
    <text evidence="2">The sequence shown here is derived from an EMBL/GenBank/DDBJ whole genome shotgun (WGS) entry which is preliminary data.</text>
</comment>
<proteinExistence type="predicted"/>
<dbReference type="AlphaFoldDB" id="A0A0B1ZSJ9"/>
<gene>
    <name evidence="2" type="ORF">LK12_06565</name>
</gene>
<protein>
    <submittedName>
        <fullName evidence="2">Membrane protein</fullName>
    </submittedName>
</protein>
<dbReference type="EMBL" id="JTDI01000002">
    <property type="protein sequence ID" value="KHK92459.1"/>
    <property type="molecule type" value="Genomic_DNA"/>
</dbReference>
<sequence>MGGIYAVAGILHIAAPAPFVSIVPPWVPAPAAVVALTGVAELAGAAGLLQRFSRGLRKAAAWGLAAYALCVWPANVQHMLIDLARPDQGLGLAYHIPRLAFQPVLIWWALWAGGVTDWPRGSRP</sequence>
<feature type="transmembrane region" description="Helical" evidence="1">
    <location>
        <begin position="26"/>
        <end position="49"/>
    </location>
</feature>
<reference evidence="2 3" key="1">
    <citation type="submission" date="2014-10" db="EMBL/GenBank/DDBJ databases">
        <title>Genome sequence of Novosphingobium malaysiense MUSC 273(T).</title>
        <authorList>
            <person name="Lee L.-H."/>
        </authorList>
    </citation>
    <scope>NUCLEOTIDE SEQUENCE [LARGE SCALE GENOMIC DNA]</scope>
    <source>
        <strain evidence="2 3">MUSC 273</strain>
    </source>
</reference>
<feature type="transmembrane region" description="Helical" evidence="1">
    <location>
        <begin position="100"/>
        <end position="118"/>
    </location>
</feature>
<feature type="transmembrane region" description="Helical" evidence="1">
    <location>
        <begin position="61"/>
        <end position="80"/>
    </location>
</feature>
<keyword evidence="1" id="KW-1133">Transmembrane helix</keyword>
<dbReference type="Proteomes" id="UP000031057">
    <property type="component" value="Unassembled WGS sequence"/>
</dbReference>
<name>A0A0B1ZSJ9_9SPHN</name>
<organism evidence="2 3">
    <name type="scientific">Novosphingobium malaysiense</name>
    <dbReference type="NCBI Taxonomy" id="1348853"/>
    <lineage>
        <taxon>Bacteria</taxon>
        <taxon>Pseudomonadati</taxon>
        <taxon>Pseudomonadota</taxon>
        <taxon>Alphaproteobacteria</taxon>
        <taxon>Sphingomonadales</taxon>
        <taxon>Sphingomonadaceae</taxon>
        <taxon>Novosphingobium</taxon>
    </lineage>
</organism>
<evidence type="ECO:0000256" key="1">
    <source>
        <dbReference type="SAM" id="Phobius"/>
    </source>
</evidence>
<evidence type="ECO:0000313" key="2">
    <source>
        <dbReference type="EMBL" id="KHK92459.1"/>
    </source>
</evidence>
<keyword evidence="1" id="KW-0812">Transmembrane</keyword>